<dbReference type="PROSITE" id="PS50404">
    <property type="entry name" value="GST_NTER"/>
    <property type="match status" value="1"/>
</dbReference>
<dbReference type="InterPro" id="IPR010987">
    <property type="entry name" value="Glutathione-S-Trfase_C-like"/>
</dbReference>
<evidence type="ECO:0000256" key="3">
    <source>
        <dbReference type="ARBA" id="ARBA00048353"/>
    </source>
</evidence>
<dbReference type="RefSeq" id="XP_002738514.1">
    <property type="nucleotide sequence ID" value="XM_002738468.2"/>
</dbReference>
<dbReference type="PRINTS" id="PR01625">
    <property type="entry name" value="GSTRNSFRASEO"/>
</dbReference>
<feature type="domain" description="GST N-terminal" evidence="6">
    <location>
        <begin position="18"/>
        <end position="96"/>
    </location>
</feature>
<evidence type="ECO:0000256" key="5">
    <source>
        <dbReference type="RuleBase" id="RU368071"/>
    </source>
</evidence>
<comment type="similarity">
    <text evidence="1 5">Belongs to the GST superfamily. Omega family.</text>
</comment>
<dbReference type="PANTHER" id="PTHR43968">
    <property type="match status" value="1"/>
</dbReference>
<keyword evidence="5" id="KW-0808">Transferase</keyword>
<dbReference type="Pfam" id="PF00043">
    <property type="entry name" value="GST_C"/>
    <property type="match status" value="1"/>
</dbReference>
<feature type="domain" description="GST C-terminal" evidence="7">
    <location>
        <begin position="101"/>
        <end position="234"/>
    </location>
</feature>
<organism evidence="8 9">
    <name type="scientific">Saccoglossus kowalevskii</name>
    <name type="common">Acorn worm</name>
    <dbReference type="NCBI Taxonomy" id="10224"/>
    <lineage>
        <taxon>Eukaryota</taxon>
        <taxon>Metazoa</taxon>
        <taxon>Hemichordata</taxon>
        <taxon>Enteropneusta</taxon>
        <taxon>Harrimaniidae</taxon>
        <taxon>Saccoglossus</taxon>
    </lineage>
</organism>
<dbReference type="EC" id="1.20.4.2" evidence="5"/>
<comment type="function">
    <text evidence="5">Exhibits glutathione-dependent thiol transferase activity. Has high dehydroascorbate reductase activity and may contribute to the recycling of ascorbic acid. Participates in the biotransformation of inorganic arsenic and reduces monomethylarsonic acid (MMA).</text>
</comment>
<evidence type="ECO:0000256" key="1">
    <source>
        <dbReference type="ARBA" id="ARBA00011067"/>
    </source>
</evidence>
<dbReference type="InterPro" id="IPR005442">
    <property type="entry name" value="GST_omega"/>
</dbReference>
<dbReference type="InterPro" id="IPR036282">
    <property type="entry name" value="Glutathione-S-Trfase_C_sf"/>
</dbReference>
<evidence type="ECO:0000256" key="4">
    <source>
        <dbReference type="ARBA" id="ARBA00049544"/>
    </source>
</evidence>
<evidence type="ECO:0000259" key="7">
    <source>
        <dbReference type="PROSITE" id="PS50405"/>
    </source>
</evidence>
<accession>A0ABM0GVY3</accession>
<dbReference type="Pfam" id="PF13409">
    <property type="entry name" value="GST_N_2"/>
    <property type="match status" value="1"/>
</dbReference>
<keyword evidence="8" id="KW-1185">Reference proteome</keyword>
<dbReference type="Gene3D" id="1.20.1050.10">
    <property type="match status" value="1"/>
</dbReference>
<dbReference type="Gene3D" id="3.40.30.10">
    <property type="entry name" value="Glutaredoxin"/>
    <property type="match status" value="1"/>
</dbReference>
<dbReference type="SUPFAM" id="SSF52833">
    <property type="entry name" value="Thioredoxin-like"/>
    <property type="match status" value="1"/>
</dbReference>
<comment type="catalytic activity">
    <reaction evidence="5">
        <text>RX + glutathione = an S-substituted glutathione + a halide anion + H(+)</text>
        <dbReference type="Rhea" id="RHEA:16437"/>
        <dbReference type="ChEBI" id="CHEBI:15378"/>
        <dbReference type="ChEBI" id="CHEBI:16042"/>
        <dbReference type="ChEBI" id="CHEBI:17792"/>
        <dbReference type="ChEBI" id="CHEBI:57925"/>
        <dbReference type="ChEBI" id="CHEBI:90779"/>
        <dbReference type="EC" id="2.5.1.18"/>
    </reaction>
</comment>
<protein>
    <recommendedName>
        <fullName evidence="5">Glutathione S-transferase omega</fullName>
        <shortName evidence="5">GSTO</shortName>
        <ecNumber evidence="5">1.20.4.2</ecNumber>
        <ecNumber evidence="5">1.8.5.1</ecNumber>
        <ecNumber evidence="5">2.5.1.18</ecNumber>
    </recommendedName>
    <alternativeName>
        <fullName evidence="5">Glutathione-dependent dehydroascorbate reductase</fullName>
    </alternativeName>
    <alternativeName>
        <fullName evidence="5">Monomethylarsonic acid reductase</fullName>
    </alternativeName>
</protein>
<dbReference type="InterPro" id="IPR050983">
    <property type="entry name" value="GST_Omega/HSP26"/>
</dbReference>
<sequence length="240" mass="27560">MSEKHLGPGSDLPPLKKDTLRLYGMRFCPCAQRIVLALNLKGIEHEVVNINTKNKPSWFIEKFPTGLVPVLEINDQIVWESVICCVYLDEVYPGYKLVAETPYQRAQDKLLLDLFLTKIARSVHAHYRSYDGLDEEQKALLLESIDKLENELKKRKSPYFRGNKPGLLDIVLWPSFERIEGMDVLDGDCLPADRFPLLTSWMDAMMDVPAVKNSLLSADQHRRFYKNLHSAQPLFDELLG</sequence>
<name>A0ABM0GVY3_SACKO</name>
<dbReference type="EC" id="1.8.5.1" evidence="5"/>
<proteinExistence type="inferred from homology"/>
<dbReference type="InterPro" id="IPR004046">
    <property type="entry name" value="GST_C"/>
</dbReference>
<dbReference type="SFLD" id="SFLDG00358">
    <property type="entry name" value="Main_(cytGST)"/>
    <property type="match status" value="1"/>
</dbReference>
<dbReference type="SFLD" id="SFLDS00019">
    <property type="entry name" value="Glutathione_Transferase_(cytos"/>
    <property type="match status" value="1"/>
</dbReference>
<comment type="catalytic activity">
    <reaction evidence="3 5">
        <text>methylarsonate + 2 glutathione + H(+) = methylarsonous acid + glutathione disulfide + H2O</text>
        <dbReference type="Rhea" id="RHEA:15969"/>
        <dbReference type="ChEBI" id="CHEBI:15377"/>
        <dbReference type="ChEBI" id="CHEBI:15378"/>
        <dbReference type="ChEBI" id="CHEBI:17826"/>
        <dbReference type="ChEBI" id="CHEBI:33409"/>
        <dbReference type="ChEBI" id="CHEBI:57925"/>
        <dbReference type="ChEBI" id="CHEBI:58297"/>
        <dbReference type="EC" id="1.20.4.2"/>
    </reaction>
</comment>
<keyword evidence="2 5" id="KW-0560">Oxidoreductase</keyword>
<dbReference type="PANTHER" id="PTHR43968:SF6">
    <property type="entry name" value="GLUTATHIONE S-TRANSFERASE OMEGA"/>
    <property type="match status" value="1"/>
</dbReference>
<dbReference type="Proteomes" id="UP000694865">
    <property type="component" value="Unplaced"/>
</dbReference>
<evidence type="ECO:0000256" key="2">
    <source>
        <dbReference type="ARBA" id="ARBA00023002"/>
    </source>
</evidence>
<dbReference type="GeneID" id="100369976"/>
<dbReference type="InterPro" id="IPR004045">
    <property type="entry name" value="Glutathione_S-Trfase_N"/>
</dbReference>
<reference evidence="9" key="1">
    <citation type="submission" date="2025-08" db="UniProtKB">
        <authorList>
            <consortium name="RefSeq"/>
        </authorList>
    </citation>
    <scope>IDENTIFICATION</scope>
    <source>
        <tissue evidence="9">Testes</tissue>
    </source>
</reference>
<dbReference type="PROSITE" id="PS50405">
    <property type="entry name" value="GST_CTER"/>
    <property type="match status" value="1"/>
</dbReference>
<comment type="catalytic activity">
    <reaction evidence="4 5">
        <text>L-dehydroascorbate + 2 glutathione = glutathione disulfide + L-ascorbate</text>
        <dbReference type="Rhea" id="RHEA:24424"/>
        <dbReference type="ChEBI" id="CHEBI:38290"/>
        <dbReference type="ChEBI" id="CHEBI:57925"/>
        <dbReference type="ChEBI" id="CHEBI:58297"/>
        <dbReference type="ChEBI" id="CHEBI:58539"/>
        <dbReference type="EC" id="1.8.5.1"/>
    </reaction>
</comment>
<dbReference type="InterPro" id="IPR036249">
    <property type="entry name" value="Thioredoxin-like_sf"/>
</dbReference>
<dbReference type="EC" id="2.5.1.18" evidence="5"/>
<dbReference type="SUPFAM" id="SSF47616">
    <property type="entry name" value="GST C-terminal domain-like"/>
    <property type="match status" value="1"/>
</dbReference>
<evidence type="ECO:0000313" key="8">
    <source>
        <dbReference type="Proteomes" id="UP000694865"/>
    </source>
</evidence>
<gene>
    <name evidence="9" type="primary">LOC100369976</name>
</gene>
<dbReference type="InterPro" id="IPR040079">
    <property type="entry name" value="Glutathione_S-Trfase"/>
</dbReference>
<evidence type="ECO:0000259" key="6">
    <source>
        <dbReference type="PROSITE" id="PS50404"/>
    </source>
</evidence>
<evidence type="ECO:0000313" key="9">
    <source>
        <dbReference type="RefSeq" id="XP_002738514.1"/>
    </source>
</evidence>